<dbReference type="PATRIC" id="fig|178900.5.peg.598"/>
<name>A0A149R205_9PROT</name>
<gene>
    <name evidence="1" type="ORF">AD928_00225</name>
</gene>
<proteinExistence type="predicted"/>
<evidence type="ECO:0008006" key="3">
    <source>
        <dbReference type="Google" id="ProtNLM"/>
    </source>
</evidence>
<organism evidence="1 2">
    <name type="scientific">Acetobacter cerevisiae</name>
    <dbReference type="NCBI Taxonomy" id="178900"/>
    <lineage>
        <taxon>Bacteria</taxon>
        <taxon>Pseudomonadati</taxon>
        <taxon>Pseudomonadota</taxon>
        <taxon>Alphaproteobacteria</taxon>
        <taxon>Acetobacterales</taxon>
        <taxon>Acetobacteraceae</taxon>
        <taxon>Acetobacter</taxon>
    </lineage>
</organism>
<accession>A0A149R205</accession>
<dbReference type="EMBL" id="LHZA01000036">
    <property type="protein sequence ID" value="KXV03608.1"/>
    <property type="molecule type" value="Genomic_DNA"/>
</dbReference>
<dbReference type="AlphaFoldDB" id="A0A149R205"/>
<reference evidence="1 2" key="1">
    <citation type="submission" date="2015-06" db="EMBL/GenBank/DDBJ databases">
        <title>Improved classification and identification of acetic acid bacteria using matrix-assisted laser desorption/ionization time-of-flight mass spectrometry; Gluconobacter nephelii and Gluconobacter uchimurae are later heterotypic synonyms of Gluconobacter japonicus and Gluconobacter oxydans, respectively.</title>
        <authorList>
            <person name="Li L."/>
            <person name="Cleenwerck I."/>
            <person name="De Vuyst L."/>
            <person name="Vandamme P."/>
        </authorList>
    </citation>
    <scope>NUCLEOTIDE SEQUENCE [LARGE SCALE GENOMIC DNA]</scope>
    <source>
        <strain evidence="1 2">LMG 1625</strain>
    </source>
</reference>
<dbReference type="SUPFAM" id="SSF74653">
    <property type="entry name" value="TolA/TonB C-terminal domain"/>
    <property type="match status" value="1"/>
</dbReference>
<protein>
    <recommendedName>
        <fullName evidence="3">TonB C-terminal domain-containing protein</fullName>
    </recommendedName>
</protein>
<evidence type="ECO:0000313" key="2">
    <source>
        <dbReference type="Proteomes" id="UP000075473"/>
    </source>
</evidence>
<sequence length="128" mass="15003">MLAHPAPIKQHHRIKKKMNNMFSLSLTIVLLWYRNKINKYKYYGKIQFTNSTIYPEMKKGTTFIVFVRALLNKDGRNENCQIVSSGNPHLNETTLKMCRESKLQLGHPSYALFVGQSRLMRYQFSMAD</sequence>
<comment type="caution">
    <text evidence="1">The sequence shown here is derived from an EMBL/GenBank/DDBJ whole genome shotgun (WGS) entry which is preliminary data.</text>
</comment>
<evidence type="ECO:0000313" key="1">
    <source>
        <dbReference type="EMBL" id="KXV03608.1"/>
    </source>
</evidence>
<dbReference type="Proteomes" id="UP000075473">
    <property type="component" value="Unassembled WGS sequence"/>
</dbReference>